<protein>
    <submittedName>
        <fullName evidence="2">Glutaredoxin-3</fullName>
    </submittedName>
</protein>
<dbReference type="InterPro" id="IPR036249">
    <property type="entry name" value="Thioredoxin-like_sf"/>
</dbReference>
<dbReference type="Pfam" id="PF00462">
    <property type="entry name" value="Glutaredoxin"/>
    <property type="match status" value="1"/>
</dbReference>
<accession>A0AB33YZI2</accession>
<gene>
    <name evidence="2" type="ORF">L196_10329</name>
</gene>
<dbReference type="AlphaFoldDB" id="A0AB33YZI2"/>
<evidence type="ECO:0000313" key="2">
    <source>
        <dbReference type="EMBL" id="EPD12355.1"/>
    </source>
</evidence>
<feature type="domain" description="Glutaredoxin" evidence="1">
    <location>
        <begin position="2"/>
        <end position="43"/>
    </location>
</feature>
<proteinExistence type="predicted"/>
<dbReference type="Gene3D" id="3.40.30.10">
    <property type="entry name" value="Glutaredoxin"/>
    <property type="match status" value="1"/>
</dbReference>
<dbReference type="Proteomes" id="UP000015462">
    <property type="component" value="Unassembled WGS sequence"/>
</dbReference>
<dbReference type="PROSITE" id="PS51354">
    <property type="entry name" value="GLUTAREDOXIN_2"/>
    <property type="match status" value="1"/>
</dbReference>
<reference evidence="2 3" key="1">
    <citation type="journal article" date="2013" name="Genome Announc.">
        <title>Genome Sequence of the Pyrene- and Fluoranthene-Degrading Bacterium Cycloclasticus sp. Strain PY97M.</title>
        <authorList>
            <person name="Cui Z."/>
            <person name="Xu G."/>
            <person name="Li Q."/>
            <person name="Gao W."/>
            <person name="Zheng L."/>
        </authorList>
    </citation>
    <scope>NUCLEOTIDE SEQUENCE [LARGE SCALE GENOMIC DNA]</scope>
    <source>
        <strain evidence="2 3">PY97M</strain>
    </source>
</reference>
<sequence>MLNNKNIPFTEISIANDPNKRAEMIQKSQRSTVPQIFNGDKHVGDCTEIYDLESRGKLDELLA</sequence>
<keyword evidence="3" id="KW-1185">Reference proteome</keyword>
<evidence type="ECO:0000313" key="3">
    <source>
        <dbReference type="Proteomes" id="UP000015462"/>
    </source>
</evidence>
<evidence type="ECO:0000259" key="1">
    <source>
        <dbReference type="Pfam" id="PF00462"/>
    </source>
</evidence>
<organism evidence="2 3">
    <name type="scientific">Cycloclasticus pugetii</name>
    <dbReference type="NCBI Taxonomy" id="34068"/>
    <lineage>
        <taxon>Bacteria</taxon>
        <taxon>Pseudomonadati</taxon>
        <taxon>Pseudomonadota</taxon>
        <taxon>Gammaproteobacteria</taxon>
        <taxon>Thiotrichales</taxon>
        <taxon>Piscirickettsiaceae</taxon>
        <taxon>Cycloclasticus</taxon>
    </lineage>
</organism>
<dbReference type="EMBL" id="ASHL01000011">
    <property type="protein sequence ID" value="EPD12355.1"/>
    <property type="molecule type" value="Genomic_DNA"/>
</dbReference>
<comment type="caution">
    <text evidence="2">The sequence shown here is derived from an EMBL/GenBank/DDBJ whole genome shotgun (WGS) entry which is preliminary data.</text>
</comment>
<name>A0AB33YZI2_9GAMM</name>
<dbReference type="InterPro" id="IPR002109">
    <property type="entry name" value="Glutaredoxin"/>
</dbReference>
<dbReference type="SUPFAM" id="SSF52833">
    <property type="entry name" value="Thioredoxin-like"/>
    <property type="match status" value="1"/>
</dbReference>